<gene>
    <name evidence="1" type="ORF">PYW08_009467</name>
</gene>
<evidence type="ECO:0000313" key="1">
    <source>
        <dbReference type="EMBL" id="KAJ8709463.1"/>
    </source>
</evidence>
<dbReference type="EMBL" id="CM056800">
    <property type="protein sequence ID" value="KAJ8709463.1"/>
    <property type="molecule type" value="Genomic_DNA"/>
</dbReference>
<organism evidence="1 2">
    <name type="scientific">Mythimna loreyi</name>
    <dbReference type="NCBI Taxonomy" id="667449"/>
    <lineage>
        <taxon>Eukaryota</taxon>
        <taxon>Metazoa</taxon>
        <taxon>Ecdysozoa</taxon>
        <taxon>Arthropoda</taxon>
        <taxon>Hexapoda</taxon>
        <taxon>Insecta</taxon>
        <taxon>Pterygota</taxon>
        <taxon>Neoptera</taxon>
        <taxon>Endopterygota</taxon>
        <taxon>Lepidoptera</taxon>
        <taxon>Glossata</taxon>
        <taxon>Ditrysia</taxon>
        <taxon>Noctuoidea</taxon>
        <taxon>Noctuidae</taxon>
        <taxon>Noctuinae</taxon>
        <taxon>Hadenini</taxon>
        <taxon>Mythimna</taxon>
    </lineage>
</organism>
<protein>
    <submittedName>
        <fullName evidence="1">Uncharacterized protein</fullName>
    </submittedName>
</protein>
<sequence length="155" mass="17693">MITLSIIVQTGRFGFPEDVTATQPGYGRQLIYIGPVKGPEKASVKFALLCRTSLRSLVSSTMVYASSLQPARAGRVPYPRTLHLDAYPHRQMEIFPETAYLQPRGRVLAFRKPRPPHFFTRRQKFFFLSFRGIYNVITDDRGDRIDAFGMQSAVY</sequence>
<dbReference type="Proteomes" id="UP001231649">
    <property type="component" value="Chromosome 24"/>
</dbReference>
<comment type="caution">
    <text evidence="1">The sequence shown here is derived from an EMBL/GenBank/DDBJ whole genome shotgun (WGS) entry which is preliminary data.</text>
</comment>
<evidence type="ECO:0000313" key="2">
    <source>
        <dbReference type="Proteomes" id="UP001231649"/>
    </source>
</evidence>
<reference evidence="1" key="1">
    <citation type="submission" date="2023-03" db="EMBL/GenBank/DDBJ databases">
        <title>Chromosome-level genomes of two armyworms, Mythimna separata and Mythimna loreyi, provide insights into the biosynthesis and reception of sex pheromones.</title>
        <authorList>
            <person name="Zhao H."/>
        </authorList>
    </citation>
    <scope>NUCLEOTIDE SEQUENCE</scope>
    <source>
        <strain evidence="1">BeijingLab</strain>
    </source>
</reference>
<keyword evidence="2" id="KW-1185">Reference proteome</keyword>
<proteinExistence type="predicted"/>
<name>A0ACC2Q651_9NEOP</name>
<accession>A0ACC2Q651</accession>